<proteinExistence type="predicted"/>
<dbReference type="AlphaFoldDB" id="W9RSE8"/>
<sequence>MHGSYEVILNSATPKLLIRSTVSVTSDTAQRFSLLRSIAGSELDFASTLYGITATIMDTVGSTIGYLPYRRWQSQTTAVRIPIVFVGDHKVSQ</sequence>
<protein>
    <submittedName>
        <fullName evidence="1">Uncharacterized protein</fullName>
    </submittedName>
</protein>
<dbReference type="EMBL" id="KE345565">
    <property type="protein sequence ID" value="EXC06675.1"/>
    <property type="molecule type" value="Genomic_DNA"/>
</dbReference>
<gene>
    <name evidence="1" type="ORF">L484_021511</name>
</gene>
<organism evidence="1 2">
    <name type="scientific">Morus notabilis</name>
    <dbReference type="NCBI Taxonomy" id="981085"/>
    <lineage>
        <taxon>Eukaryota</taxon>
        <taxon>Viridiplantae</taxon>
        <taxon>Streptophyta</taxon>
        <taxon>Embryophyta</taxon>
        <taxon>Tracheophyta</taxon>
        <taxon>Spermatophyta</taxon>
        <taxon>Magnoliopsida</taxon>
        <taxon>eudicotyledons</taxon>
        <taxon>Gunneridae</taxon>
        <taxon>Pentapetalae</taxon>
        <taxon>rosids</taxon>
        <taxon>fabids</taxon>
        <taxon>Rosales</taxon>
        <taxon>Moraceae</taxon>
        <taxon>Moreae</taxon>
        <taxon>Morus</taxon>
    </lineage>
</organism>
<accession>W9RSE8</accession>
<evidence type="ECO:0000313" key="2">
    <source>
        <dbReference type="Proteomes" id="UP000030645"/>
    </source>
</evidence>
<evidence type="ECO:0000313" key="1">
    <source>
        <dbReference type="EMBL" id="EXC06675.1"/>
    </source>
</evidence>
<keyword evidence="2" id="KW-1185">Reference proteome</keyword>
<reference evidence="2" key="1">
    <citation type="submission" date="2013-01" db="EMBL/GenBank/DDBJ databases">
        <title>Draft Genome Sequence of a Mulberry Tree, Morus notabilis C.K. Schneid.</title>
        <authorList>
            <person name="He N."/>
            <person name="Zhao S."/>
        </authorList>
    </citation>
    <scope>NUCLEOTIDE SEQUENCE</scope>
</reference>
<name>W9RSE8_9ROSA</name>
<dbReference type="Proteomes" id="UP000030645">
    <property type="component" value="Unassembled WGS sequence"/>
</dbReference>